<dbReference type="OrthoDB" id="8565731at2"/>
<gene>
    <name evidence="3" type="ORF">C1O66_02535</name>
</gene>
<feature type="transmembrane region" description="Helical" evidence="2">
    <location>
        <begin position="28"/>
        <end position="50"/>
    </location>
</feature>
<keyword evidence="2" id="KW-0472">Membrane</keyword>
<comment type="caution">
    <text evidence="3">The sequence shown here is derived from an EMBL/GenBank/DDBJ whole genome shotgun (WGS) entry which is preliminary data.</text>
</comment>
<evidence type="ECO:0000313" key="3">
    <source>
        <dbReference type="EMBL" id="PND40276.1"/>
    </source>
</evidence>
<organism evidence="3 4">
    <name type="scientific">Kinneretia aquatilis</name>
    <dbReference type="NCBI Taxonomy" id="2070761"/>
    <lineage>
        <taxon>Bacteria</taxon>
        <taxon>Pseudomonadati</taxon>
        <taxon>Pseudomonadota</taxon>
        <taxon>Betaproteobacteria</taxon>
        <taxon>Burkholderiales</taxon>
        <taxon>Sphaerotilaceae</taxon>
        <taxon>Roseateles</taxon>
    </lineage>
</organism>
<keyword evidence="2" id="KW-0812">Transmembrane</keyword>
<keyword evidence="2" id="KW-1133">Transmembrane helix</keyword>
<reference evidence="3 4" key="1">
    <citation type="submission" date="2018-01" db="EMBL/GenBank/DDBJ databases">
        <title>Draft genome sequence of Paucibacter aquatile CR182 isolated from freshwater of the Nakdong River.</title>
        <authorList>
            <person name="Choi A."/>
            <person name="Chung E.J."/>
        </authorList>
    </citation>
    <scope>NUCLEOTIDE SEQUENCE [LARGE SCALE GENOMIC DNA]</scope>
    <source>
        <strain evidence="3 4">CR182</strain>
    </source>
</reference>
<dbReference type="EMBL" id="POSP01000001">
    <property type="protein sequence ID" value="PND40276.1"/>
    <property type="molecule type" value="Genomic_DNA"/>
</dbReference>
<sequence length="112" mass="11948">MYLIAIAWGYVALMMALAEATSSQGSILGAVITFVLYGLLPISIVLYVLGSPARKAARKKQEQMQAQIDFPQEPTEAMPLDPLARTAAPASEQADDRHHAASPGVMPVGKEP</sequence>
<proteinExistence type="predicted"/>
<name>A0A2N8L3K6_9BURK</name>
<evidence type="ECO:0000256" key="2">
    <source>
        <dbReference type="SAM" id="Phobius"/>
    </source>
</evidence>
<feature type="region of interest" description="Disordered" evidence="1">
    <location>
        <begin position="60"/>
        <end position="112"/>
    </location>
</feature>
<accession>A0A2N8L3K6</accession>
<dbReference type="AlphaFoldDB" id="A0A2N8L3K6"/>
<dbReference type="RefSeq" id="WP_102766410.1">
    <property type="nucleotide sequence ID" value="NZ_POSP01000001.1"/>
</dbReference>
<protein>
    <recommendedName>
        <fullName evidence="5">Transmembrane protein</fullName>
    </recommendedName>
</protein>
<keyword evidence="4" id="KW-1185">Reference proteome</keyword>
<evidence type="ECO:0008006" key="5">
    <source>
        <dbReference type="Google" id="ProtNLM"/>
    </source>
</evidence>
<dbReference type="Proteomes" id="UP000235916">
    <property type="component" value="Unassembled WGS sequence"/>
</dbReference>
<evidence type="ECO:0000256" key="1">
    <source>
        <dbReference type="SAM" id="MobiDB-lite"/>
    </source>
</evidence>
<evidence type="ECO:0000313" key="4">
    <source>
        <dbReference type="Proteomes" id="UP000235916"/>
    </source>
</evidence>